<dbReference type="HAMAP" id="MF_00662">
    <property type="entry name" value="PS_decarb_PSD_B_type1"/>
    <property type="match status" value="1"/>
</dbReference>
<comment type="similarity">
    <text evidence="12">Belongs to the phosphatidylserine decarboxylase family. PSD-B subfamily. Prokaryotic type I sub-subfamily.</text>
</comment>
<accession>A0A969WB01</accession>
<feature type="modified residue" description="Pyruvic acid (Ser); by autocatalysis" evidence="12">
    <location>
        <position position="258"/>
    </location>
</feature>
<evidence type="ECO:0000313" key="13">
    <source>
        <dbReference type="EMBL" id="NKF22698.1"/>
    </source>
</evidence>
<dbReference type="EMBL" id="JAAVXB010000004">
    <property type="protein sequence ID" value="NKF22698.1"/>
    <property type="molecule type" value="Genomic_DNA"/>
</dbReference>
<feature type="active site" description="Charge relay system; for autoendoproteolytic cleavage activity" evidence="12">
    <location>
        <position position="258"/>
    </location>
</feature>
<keyword evidence="4 12" id="KW-0210">Decarboxylase</keyword>
<comment type="pathway">
    <text evidence="12">Phospholipid metabolism; phosphatidylethanolamine biosynthesis; phosphatidylethanolamine from CDP-diacylglycerol: step 2/2.</text>
</comment>
<gene>
    <name evidence="12 13" type="primary">psd</name>
    <name evidence="13" type="ORF">G7Y82_10240</name>
</gene>
<evidence type="ECO:0000313" key="14">
    <source>
        <dbReference type="Proteomes" id="UP000653472"/>
    </source>
</evidence>
<comment type="function">
    <text evidence="12">Catalyzes the formation of phosphatidylethanolamine (PtdEtn) from phosphatidylserine (PtdSer).</text>
</comment>
<name>A0A969WB01_9GAMM</name>
<dbReference type="GO" id="GO:0006646">
    <property type="term" value="P:phosphatidylethanolamine biosynthetic process"/>
    <property type="evidence" value="ECO:0007669"/>
    <property type="project" value="UniProtKB-UniRule"/>
</dbReference>
<feature type="active site" description="Charge relay system; for autoendoproteolytic cleavage activity" evidence="12">
    <location>
        <position position="99"/>
    </location>
</feature>
<evidence type="ECO:0000256" key="3">
    <source>
        <dbReference type="ARBA" id="ARBA00022516"/>
    </source>
</evidence>
<sequence length="295" mass="33004">MPSDRPDASPGDRAFALLQLGLPTRWLSQLVFRVTQVRHPGFKNWLIRLFLRGYTIDLGEAERERIEDYASFNDFFTRALKPGARPMPDDAQTFVSPVDGTISQFGTIDEDRLIQAKGRDYRIGELLAEHPAAADFIGGEFCTIYLAPYNYHRIHMPLDGRVIDWTYVPGRLFSVNMATARAMPRLFARNERLNARFETPAGPFVLSMIGALFVGSLETVWSGRVTPPHLRRGGDCYTPMRPVALARGDEMGRFNMGSTVILLAPKGAVDWSTSLAPGQPVRLGQALGRWNPKHS</sequence>
<keyword evidence="3 12" id="KW-0444">Lipid biosynthesis</keyword>
<keyword evidence="5 12" id="KW-0443">Lipid metabolism</keyword>
<keyword evidence="14" id="KW-1185">Reference proteome</keyword>
<dbReference type="GO" id="GO:0005886">
    <property type="term" value="C:plasma membrane"/>
    <property type="evidence" value="ECO:0007669"/>
    <property type="project" value="UniProtKB-SubCell"/>
</dbReference>
<comment type="catalytic activity">
    <reaction evidence="12">
        <text>a 1,2-diacyl-sn-glycero-3-phospho-L-serine + H(+) = a 1,2-diacyl-sn-glycero-3-phosphoethanolamine + CO2</text>
        <dbReference type="Rhea" id="RHEA:20828"/>
        <dbReference type="ChEBI" id="CHEBI:15378"/>
        <dbReference type="ChEBI" id="CHEBI:16526"/>
        <dbReference type="ChEBI" id="CHEBI:57262"/>
        <dbReference type="ChEBI" id="CHEBI:64612"/>
        <dbReference type="EC" id="4.1.1.65"/>
    </reaction>
</comment>
<evidence type="ECO:0000256" key="4">
    <source>
        <dbReference type="ARBA" id="ARBA00022793"/>
    </source>
</evidence>
<dbReference type="RefSeq" id="WP_168147936.1">
    <property type="nucleotide sequence ID" value="NZ_JAAVXB010000004.1"/>
</dbReference>
<dbReference type="PANTHER" id="PTHR10067">
    <property type="entry name" value="PHOSPHATIDYLSERINE DECARBOXYLASE"/>
    <property type="match status" value="1"/>
</dbReference>
<reference evidence="13" key="1">
    <citation type="submission" date="2020-03" db="EMBL/GenBank/DDBJ databases">
        <title>Solimonas marina sp. nov., isolated from deep seawater of the Pacific Ocean.</title>
        <authorList>
            <person name="Liu X."/>
            <person name="Lai Q."/>
            <person name="Sun F."/>
            <person name="Gai Y."/>
            <person name="Li G."/>
            <person name="Shao Z."/>
        </authorList>
    </citation>
    <scope>NUCLEOTIDE SEQUENCE</scope>
    <source>
        <strain evidence="13">C16B3</strain>
    </source>
</reference>
<evidence type="ECO:0000256" key="6">
    <source>
        <dbReference type="ARBA" id="ARBA00023136"/>
    </source>
</evidence>
<evidence type="ECO:0000256" key="2">
    <source>
        <dbReference type="ARBA" id="ARBA00022475"/>
    </source>
</evidence>
<keyword evidence="2 12" id="KW-1003">Cell membrane</keyword>
<organism evidence="13 14">
    <name type="scientific">Solimonas marina</name>
    <dbReference type="NCBI Taxonomy" id="2714601"/>
    <lineage>
        <taxon>Bacteria</taxon>
        <taxon>Pseudomonadati</taxon>
        <taxon>Pseudomonadota</taxon>
        <taxon>Gammaproteobacteria</taxon>
        <taxon>Nevskiales</taxon>
        <taxon>Nevskiaceae</taxon>
        <taxon>Solimonas</taxon>
    </lineage>
</organism>
<keyword evidence="11 12" id="KW-0670">Pyruvate</keyword>
<keyword evidence="10 12" id="KW-1208">Phospholipid metabolism</keyword>
<keyword evidence="8 12" id="KW-0594">Phospholipid biosynthesis</keyword>
<comment type="subunit">
    <text evidence="12">Heterodimer of a large membrane-associated beta subunit and a small pyruvoyl-containing alpha subunit.</text>
</comment>
<evidence type="ECO:0000256" key="10">
    <source>
        <dbReference type="ARBA" id="ARBA00023264"/>
    </source>
</evidence>
<dbReference type="Proteomes" id="UP000653472">
    <property type="component" value="Unassembled WGS sequence"/>
</dbReference>
<evidence type="ECO:0000256" key="1">
    <source>
        <dbReference type="ARBA" id="ARBA00005189"/>
    </source>
</evidence>
<dbReference type="NCBIfam" id="TIGR00163">
    <property type="entry name" value="PS_decarb"/>
    <property type="match status" value="1"/>
</dbReference>
<dbReference type="InterPro" id="IPR003817">
    <property type="entry name" value="PS_Dcarbxylase"/>
</dbReference>
<keyword evidence="6 12" id="KW-0472">Membrane</keyword>
<comment type="caution">
    <text evidence="13">The sequence shown here is derived from an EMBL/GenBank/DDBJ whole genome shotgun (WGS) entry which is preliminary data.</text>
</comment>
<dbReference type="InterPro" id="IPR033177">
    <property type="entry name" value="PSD-B"/>
</dbReference>
<dbReference type="EC" id="4.1.1.65" evidence="12"/>
<comment type="pathway">
    <text evidence="1">Lipid metabolism.</text>
</comment>
<keyword evidence="7 12" id="KW-0865">Zymogen</keyword>
<proteinExistence type="inferred from homology"/>
<dbReference type="Pfam" id="PF02666">
    <property type="entry name" value="PS_Dcarbxylase"/>
    <property type="match status" value="1"/>
</dbReference>
<comment type="PTM">
    <text evidence="12">Is synthesized initially as an inactive proenzyme. Formation of the active enzyme involves a self-maturation process in which the active site pyruvoyl group is generated from an internal serine residue via an autocatalytic post-translational modification. Two non-identical subunits are generated from the proenzyme in this reaction, and the pyruvate is formed at the N-terminus of the alpha chain, which is derived from the carboxyl end of the proenzyme. The autoendoproteolytic cleavage occurs by a canonical serine protease mechanism, in which the side chain hydroxyl group of the serine supplies its oxygen atom to form the C-terminus of the beta chain, while the remainder of the serine residue undergoes an oxidative deamination to produce ammonia and the pyruvoyl prosthetic group on the alpha chain. During this reaction, the Ser that is part of the protease active site of the proenzyme becomes the pyruvoyl prosthetic group, which constitutes an essential element of the active site of the mature decarboxylase.</text>
</comment>
<evidence type="ECO:0000256" key="5">
    <source>
        <dbReference type="ARBA" id="ARBA00023098"/>
    </source>
</evidence>
<dbReference type="AlphaFoldDB" id="A0A969WB01"/>
<feature type="site" description="Cleavage (non-hydrolytic); by autocatalysis" evidence="12">
    <location>
        <begin position="257"/>
        <end position="258"/>
    </location>
</feature>
<feature type="chain" id="PRO_5038183431" description="Phosphatidylserine decarboxylase alpha chain" evidence="12">
    <location>
        <begin position="258"/>
        <end position="295"/>
    </location>
</feature>
<evidence type="ECO:0000256" key="11">
    <source>
        <dbReference type="ARBA" id="ARBA00023317"/>
    </source>
</evidence>
<dbReference type="PANTHER" id="PTHR10067:SF6">
    <property type="entry name" value="PHOSPHATIDYLSERINE DECARBOXYLASE PROENZYME, MITOCHONDRIAL"/>
    <property type="match status" value="1"/>
</dbReference>
<dbReference type="InterPro" id="IPR033178">
    <property type="entry name" value="PSD_type1_pro"/>
</dbReference>
<keyword evidence="9 12" id="KW-0456">Lyase</keyword>
<comment type="subcellular location">
    <subcellularLocation>
        <location evidence="12">Cell membrane</location>
        <topology evidence="12">Peripheral membrane protein</topology>
    </subcellularLocation>
</comment>
<feature type="active site" description="Charge relay system; for autoendoproteolytic cleavage activity" evidence="12">
    <location>
        <position position="155"/>
    </location>
</feature>
<evidence type="ECO:0000256" key="7">
    <source>
        <dbReference type="ARBA" id="ARBA00023145"/>
    </source>
</evidence>
<evidence type="ECO:0000256" key="9">
    <source>
        <dbReference type="ARBA" id="ARBA00023239"/>
    </source>
</evidence>
<comment type="cofactor">
    <cofactor evidence="12">
        <name>pyruvate</name>
        <dbReference type="ChEBI" id="CHEBI:15361"/>
    </cofactor>
    <text evidence="12">Binds 1 pyruvoyl group covalently per subunit.</text>
</comment>
<protein>
    <recommendedName>
        <fullName evidence="12">Phosphatidylserine decarboxylase proenzyme</fullName>
        <ecNumber evidence="12">4.1.1.65</ecNumber>
    </recommendedName>
    <component>
        <recommendedName>
            <fullName evidence="12">Phosphatidylserine decarboxylase alpha chain</fullName>
        </recommendedName>
    </component>
    <component>
        <recommendedName>
            <fullName evidence="12">Phosphatidylserine decarboxylase beta chain</fullName>
        </recommendedName>
    </component>
</protein>
<feature type="active site" description="Schiff-base intermediate with substrate; via pyruvic acid; for decarboxylase activity" evidence="12">
    <location>
        <position position="258"/>
    </location>
</feature>
<feature type="chain" id="PRO_5038183430" description="Phosphatidylserine decarboxylase beta chain" evidence="12">
    <location>
        <begin position="1"/>
        <end position="257"/>
    </location>
</feature>
<evidence type="ECO:0000256" key="8">
    <source>
        <dbReference type="ARBA" id="ARBA00023209"/>
    </source>
</evidence>
<dbReference type="GO" id="GO:0004609">
    <property type="term" value="F:phosphatidylserine decarboxylase activity"/>
    <property type="evidence" value="ECO:0007669"/>
    <property type="project" value="UniProtKB-UniRule"/>
</dbReference>
<evidence type="ECO:0000256" key="12">
    <source>
        <dbReference type="HAMAP-Rule" id="MF_00662"/>
    </source>
</evidence>